<dbReference type="EMBL" id="NPEA01000002">
    <property type="protein sequence ID" value="PJZ78301.1"/>
    <property type="molecule type" value="Genomic_DNA"/>
</dbReference>
<proteinExistence type="predicted"/>
<evidence type="ECO:0000259" key="1">
    <source>
        <dbReference type="Pfam" id="PF13274"/>
    </source>
</evidence>
<name>A0A2N0A277_9LEPT</name>
<accession>A0A2N0A277</accession>
<reference evidence="2 3" key="1">
    <citation type="submission" date="2017-07" db="EMBL/GenBank/DDBJ databases">
        <title>Leptospira spp. isolated from tropical soils.</title>
        <authorList>
            <person name="Thibeaux R."/>
            <person name="Iraola G."/>
            <person name="Ferres I."/>
            <person name="Bierque E."/>
            <person name="Girault D."/>
            <person name="Soupe-Gilbert M.-E."/>
            <person name="Picardeau M."/>
            <person name="Goarant C."/>
        </authorList>
    </citation>
    <scope>NUCLEOTIDE SEQUENCE [LARGE SCALE GENOMIC DNA]</scope>
    <source>
        <strain evidence="2 3">ES4-C-A1</strain>
    </source>
</reference>
<dbReference type="Pfam" id="PF13274">
    <property type="entry name" value="SocA_Panacea"/>
    <property type="match status" value="1"/>
</dbReference>
<keyword evidence="3" id="KW-1185">Reference proteome</keyword>
<evidence type="ECO:0000313" key="3">
    <source>
        <dbReference type="Proteomes" id="UP000231843"/>
    </source>
</evidence>
<dbReference type="Proteomes" id="UP000231843">
    <property type="component" value="Unassembled WGS sequence"/>
</dbReference>
<protein>
    <recommendedName>
        <fullName evidence="1">Antitoxin SocA-like Panacea domain-containing protein</fullName>
    </recommendedName>
</protein>
<evidence type="ECO:0000313" key="2">
    <source>
        <dbReference type="EMBL" id="PJZ78301.1"/>
    </source>
</evidence>
<sequence length="182" mass="21231">MHKEANDMSILNKATVCLLELNQGPLVKTKWVKLVFFIEAYRYCKNQNRTFPELQFIKMPNGPAFSGYDVKLEELEAENLIRVQKSAGYNLNINTKIELIDPTILSEIEPDLKAEIENVFHYFKEKLTPWISNFSHTMDIWKKAEMWDPLDFNLLLSDSGIQLQTIQAKNIRDLIDQKIQIP</sequence>
<dbReference type="AlphaFoldDB" id="A0A2N0A277"/>
<feature type="domain" description="Antitoxin SocA-like Panacea" evidence="1">
    <location>
        <begin position="33"/>
        <end position="142"/>
    </location>
</feature>
<gene>
    <name evidence="2" type="ORF">CH365_03040</name>
</gene>
<dbReference type="OrthoDB" id="9804491at2"/>
<dbReference type="InterPro" id="IPR025272">
    <property type="entry name" value="SocA_Panacea"/>
</dbReference>
<organism evidence="2 3">
    <name type="scientific">Leptospira neocaledonica</name>
    <dbReference type="NCBI Taxonomy" id="2023192"/>
    <lineage>
        <taxon>Bacteria</taxon>
        <taxon>Pseudomonadati</taxon>
        <taxon>Spirochaetota</taxon>
        <taxon>Spirochaetia</taxon>
        <taxon>Leptospirales</taxon>
        <taxon>Leptospiraceae</taxon>
        <taxon>Leptospira</taxon>
    </lineage>
</organism>
<comment type="caution">
    <text evidence="2">The sequence shown here is derived from an EMBL/GenBank/DDBJ whole genome shotgun (WGS) entry which is preliminary data.</text>
</comment>